<dbReference type="RefSeq" id="WP_019364594.1">
    <property type="nucleotide sequence ID" value="NZ_UAUF01000010.1"/>
</dbReference>
<sequence length="312" mass="35822">MSDFKRIEKIYSDFADSLREEIPKNSNPRSNTVEMLALSYWFEGLRQRTGLKTPYALELHFEPESFRRNTNGTILHYRSKWSRYEQNLITPKAKTLNRVELLAPGSTRDLHHPLWTLMRRVIKKEKIDCDDYFRSLSTETQLVLFGDGSDIFWDSPRREPTTQLLLEKLERRASLDSLSALIALVIEADHLGKRSFAMKAASSLHRVLLMLAMELQARGVAVGLIDWLAMNVLPLGAPGHLQVWMTSTDYIHASAHLNTMVYQHPQRRGKSLPWKQRAKVMLQLLAGDMGLDVYACHAPAICAENGRWRHQG</sequence>
<gene>
    <name evidence="1" type="ORF">NCTC11842_01777</name>
</gene>
<proteinExistence type="predicted"/>
<dbReference type="Proteomes" id="UP000250443">
    <property type="component" value="Unassembled WGS sequence"/>
</dbReference>
<evidence type="ECO:0000313" key="2">
    <source>
        <dbReference type="Proteomes" id="UP000250443"/>
    </source>
</evidence>
<accession>A0A2X2CB46</accession>
<protein>
    <submittedName>
        <fullName evidence="1">Uncharacterized protein</fullName>
    </submittedName>
</protein>
<dbReference type="EMBL" id="UAUF01000010">
    <property type="protein sequence ID" value="SPZ05357.1"/>
    <property type="molecule type" value="Genomic_DNA"/>
</dbReference>
<evidence type="ECO:0000313" key="1">
    <source>
        <dbReference type="EMBL" id="SPZ05357.1"/>
    </source>
</evidence>
<dbReference type="AlphaFoldDB" id="A0A2X2CB46"/>
<name>A0A2X2CB46_PSELU</name>
<organism evidence="1 2">
    <name type="scientific">Pseudomonas luteola</name>
    <dbReference type="NCBI Taxonomy" id="47886"/>
    <lineage>
        <taxon>Bacteria</taxon>
        <taxon>Pseudomonadati</taxon>
        <taxon>Pseudomonadota</taxon>
        <taxon>Gammaproteobacteria</taxon>
        <taxon>Pseudomonadales</taxon>
        <taxon>Pseudomonadaceae</taxon>
        <taxon>Pseudomonas</taxon>
    </lineage>
</organism>
<reference evidence="1 2" key="1">
    <citation type="submission" date="2018-06" db="EMBL/GenBank/DDBJ databases">
        <authorList>
            <consortium name="Pathogen Informatics"/>
            <person name="Doyle S."/>
        </authorList>
    </citation>
    <scope>NUCLEOTIDE SEQUENCE [LARGE SCALE GENOMIC DNA]</scope>
    <source>
        <strain evidence="1 2">NCTC11842</strain>
    </source>
</reference>